<gene>
    <name evidence="2" type="ORF">AMON00008_LOCUS28058</name>
</gene>
<organism evidence="2">
    <name type="scientific">Alexandrium monilatum</name>
    <dbReference type="NCBI Taxonomy" id="311494"/>
    <lineage>
        <taxon>Eukaryota</taxon>
        <taxon>Sar</taxon>
        <taxon>Alveolata</taxon>
        <taxon>Dinophyceae</taxon>
        <taxon>Gonyaulacales</taxon>
        <taxon>Pyrocystaceae</taxon>
        <taxon>Alexandrium</taxon>
    </lineage>
</organism>
<evidence type="ECO:0000313" key="2">
    <source>
        <dbReference type="EMBL" id="CAE4598944.1"/>
    </source>
</evidence>
<keyword evidence="1" id="KW-0732">Signal</keyword>
<dbReference type="EMBL" id="HBNR01040494">
    <property type="protein sequence ID" value="CAE4598944.1"/>
    <property type="molecule type" value="Transcribed_RNA"/>
</dbReference>
<feature type="signal peptide" evidence="1">
    <location>
        <begin position="1"/>
        <end position="39"/>
    </location>
</feature>
<accession>A0A7S4R2C5</accession>
<feature type="chain" id="PRO_5031319564" evidence="1">
    <location>
        <begin position="40"/>
        <end position="345"/>
    </location>
</feature>
<protein>
    <submittedName>
        <fullName evidence="2">Uncharacterized protein</fullName>
    </submittedName>
</protein>
<dbReference type="AlphaFoldDB" id="A0A7S4R2C5"/>
<proteinExistence type="predicted"/>
<name>A0A7S4R2C5_9DINO</name>
<sequence length="345" mass="35518">MPRRAGMPAMPAAPGGVRGLWSTAAFAALVLSCAPHAGASFARLDSGAKCFDYLVPEVASKDDCFNAAASALGLGGAQKVQINGIGFTGCAFNTVANLLIFSESHSAIPSTHVSLPSLQYICNGIPTTTITSTVTTTTTSGVFAKLGPNSRCADEGVPEVLSKELCFDMAGSVVGIANFAKKELNNMGFSGCVYNSGAQLLVYGVTPGVAAEENMKLPTFEYICNGIPTTTTTSTTTATTQTVTLTTSTTTTKVYARLAAGQKCGDFQMPAVTSKEACFGRAAALAGLAGMAQAEVNFMGFTGCVFNDVAGLLMYGVTPGVSPEQSLALSHFVYLCEGHAPPLYP</sequence>
<evidence type="ECO:0000256" key="1">
    <source>
        <dbReference type="SAM" id="SignalP"/>
    </source>
</evidence>
<reference evidence="2" key="1">
    <citation type="submission" date="2021-01" db="EMBL/GenBank/DDBJ databases">
        <authorList>
            <person name="Corre E."/>
            <person name="Pelletier E."/>
            <person name="Niang G."/>
            <person name="Scheremetjew M."/>
            <person name="Finn R."/>
            <person name="Kale V."/>
            <person name="Holt S."/>
            <person name="Cochrane G."/>
            <person name="Meng A."/>
            <person name="Brown T."/>
            <person name="Cohen L."/>
        </authorList>
    </citation>
    <scope>NUCLEOTIDE SEQUENCE</scope>
    <source>
        <strain evidence="2">CCMP3105</strain>
    </source>
</reference>
<dbReference type="PROSITE" id="PS51257">
    <property type="entry name" value="PROKAR_LIPOPROTEIN"/>
    <property type="match status" value="1"/>
</dbReference>